<feature type="compositionally biased region" description="Basic residues" evidence="5">
    <location>
        <begin position="517"/>
        <end position="537"/>
    </location>
</feature>
<keyword evidence="2" id="KW-0489">Methyltransferase</keyword>
<dbReference type="AlphaFoldDB" id="A0AA88VFQ5"/>
<dbReference type="SUPFAM" id="SSF53335">
    <property type="entry name" value="S-adenosyl-L-methionine-dependent methyltransferases"/>
    <property type="match status" value="1"/>
</dbReference>
<keyword evidence="3" id="KW-0808">Transferase</keyword>
<dbReference type="Gene3D" id="3.40.50.150">
    <property type="entry name" value="Vaccinia Virus protein VP39"/>
    <property type="match status" value="1"/>
</dbReference>
<keyword evidence="6" id="KW-0812">Transmembrane</keyword>
<accession>A0AA88VFQ5</accession>
<gene>
    <name evidence="7" type="ORF">RJ639_013687</name>
</gene>
<dbReference type="InterPro" id="IPR051419">
    <property type="entry name" value="Lys/N-term_MeTrsfase_sf"/>
</dbReference>
<dbReference type="PANTHER" id="PTHR12176">
    <property type="entry name" value="SAM-DEPENDENT METHYLTRANSFERASE SUPERFAMILY PROTEIN"/>
    <property type="match status" value="1"/>
</dbReference>
<evidence type="ECO:0000313" key="8">
    <source>
        <dbReference type="Proteomes" id="UP001188597"/>
    </source>
</evidence>
<dbReference type="CDD" id="cd02440">
    <property type="entry name" value="AdoMet_MTases"/>
    <property type="match status" value="1"/>
</dbReference>
<protein>
    <recommendedName>
        <fullName evidence="9">Methyltransferase type 11 domain-containing protein</fullName>
    </recommendedName>
</protein>
<evidence type="ECO:0000256" key="2">
    <source>
        <dbReference type="ARBA" id="ARBA00022603"/>
    </source>
</evidence>
<evidence type="ECO:0000313" key="7">
    <source>
        <dbReference type="EMBL" id="KAK3008051.1"/>
    </source>
</evidence>
<dbReference type="GO" id="GO:0008168">
    <property type="term" value="F:methyltransferase activity"/>
    <property type="evidence" value="ECO:0007669"/>
    <property type="project" value="UniProtKB-KW"/>
</dbReference>
<keyword evidence="8" id="KW-1185">Reference proteome</keyword>
<evidence type="ECO:0000256" key="5">
    <source>
        <dbReference type="SAM" id="MobiDB-lite"/>
    </source>
</evidence>
<keyword evidence="6" id="KW-1133">Transmembrane helix</keyword>
<dbReference type="GO" id="GO:0032259">
    <property type="term" value="P:methylation"/>
    <property type="evidence" value="ECO:0007669"/>
    <property type="project" value="UniProtKB-KW"/>
</dbReference>
<keyword evidence="6" id="KW-0472">Membrane</keyword>
<comment type="similarity">
    <text evidence="1">Belongs to the methyltransferase superfamily.</text>
</comment>
<organism evidence="7 8">
    <name type="scientific">Escallonia herrerae</name>
    <dbReference type="NCBI Taxonomy" id="1293975"/>
    <lineage>
        <taxon>Eukaryota</taxon>
        <taxon>Viridiplantae</taxon>
        <taxon>Streptophyta</taxon>
        <taxon>Embryophyta</taxon>
        <taxon>Tracheophyta</taxon>
        <taxon>Spermatophyta</taxon>
        <taxon>Magnoliopsida</taxon>
        <taxon>eudicotyledons</taxon>
        <taxon>Gunneridae</taxon>
        <taxon>Pentapetalae</taxon>
        <taxon>asterids</taxon>
        <taxon>campanulids</taxon>
        <taxon>Escalloniales</taxon>
        <taxon>Escalloniaceae</taxon>
        <taxon>Escallonia</taxon>
    </lineage>
</organism>
<feature type="transmembrane region" description="Helical" evidence="6">
    <location>
        <begin position="234"/>
        <end position="254"/>
    </location>
</feature>
<evidence type="ECO:0008006" key="9">
    <source>
        <dbReference type="Google" id="ProtNLM"/>
    </source>
</evidence>
<name>A0AA88VFQ5_9ASTE</name>
<evidence type="ECO:0000256" key="4">
    <source>
        <dbReference type="ARBA" id="ARBA00023268"/>
    </source>
</evidence>
<reference evidence="7" key="1">
    <citation type="submission" date="2022-12" db="EMBL/GenBank/DDBJ databases">
        <title>Draft genome assemblies for two species of Escallonia (Escalloniales).</title>
        <authorList>
            <person name="Chanderbali A."/>
            <person name="Dervinis C."/>
            <person name="Anghel I."/>
            <person name="Soltis D."/>
            <person name="Soltis P."/>
            <person name="Zapata F."/>
        </authorList>
    </citation>
    <scope>NUCLEOTIDE SEQUENCE</scope>
    <source>
        <strain evidence="7">UCBG64.0493</strain>
        <tissue evidence="7">Leaf</tissue>
    </source>
</reference>
<sequence length="547" mass="60934">MGKKEQQEDLLKTLGDFTSKDNWDKFFTIRGSNDSFEWYAEWPQLRDPLLSHLPSPPPAFAAVEGVEAESPVQILVPGCGNSRLSEHLYDAGFRDVTNIDFSKVVISEMLRRNVRSRPGMRWRVMDMTSMQVGLIGSKISGRIILLRFQSSCWNPIMTIEFMAHRVSGEFEDPLGFKYELFDEAFEAVLDKGGLDALMEPELGPKLGSQYLSEVKRVLKSGGKFICLTLGEAHVLVMLIIDALMVIALLSGLLFSKFRYGWNISLHAIPQKSSNKPTLQTFMVIAQKGTSAVLQQISSTFDHSSIACYEDQARGLFEALETENKVRAEHANGSDILYSFEDLQLGAEGDLGELSPGRRIQLTLGEAGRSHFTYRSVILDAQQQSDPFLYHCGVFLVPKVLLDINHTSASIDDIQKDLSPLVKQLAPGKHDNGAQIPFLAASDGIKQRKVIHQITSSLTGPIIVDDVVYETVDDDVARLFPSQELIFRRLTFERSEALVQSEALLTTDGCLKIVGKKEQKKTRSSSKSKKKGHQKRNSSHVPPTDGND</sequence>
<feature type="region of interest" description="Disordered" evidence="5">
    <location>
        <begin position="515"/>
        <end position="547"/>
    </location>
</feature>
<dbReference type="InterPro" id="IPR029063">
    <property type="entry name" value="SAM-dependent_MTases_sf"/>
</dbReference>
<evidence type="ECO:0000256" key="1">
    <source>
        <dbReference type="ARBA" id="ARBA00008361"/>
    </source>
</evidence>
<dbReference type="PANTHER" id="PTHR12176:SF78">
    <property type="entry name" value="EEF1A LYSINE AND N-TERMINAL METHYLTRANSFERASE"/>
    <property type="match status" value="1"/>
</dbReference>
<evidence type="ECO:0000256" key="6">
    <source>
        <dbReference type="SAM" id="Phobius"/>
    </source>
</evidence>
<comment type="caution">
    <text evidence="7">The sequence shown here is derived from an EMBL/GenBank/DDBJ whole genome shotgun (WGS) entry which is preliminary data.</text>
</comment>
<keyword evidence="4" id="KW-0511">Multifunctional enzyme</keyword>
<dbReference type="Proteomes" id="UP001188597">
    <property type="component" value="Unassembled WGS sequence"/>
</dbReference>
<evidence type="ECO:0000256" key="3">
    <source>
        <dbReference type="ARBA" id="ARBA00022679"/>
    </source>
</evidence>
<proteinExistence type="inferred from homology"/>
<dbReference type="EMBL" id="JAVXUP010001793">
    <property type="protein sequence ID" value="KAK3008051.1"/>
    <property type="molecule type" value="Genomic_DNA"/>
</dbReference>